<keyword evidence="2 9" id="KW-0690">Ribosome biogenesis</keyword>
<feature type="site" description="Interaction with substrate rRNA" evidence="9">
    <location>
        <position position="103"/>
    </location>
</feature>
<evidence type="ECO:0000256" key="5">
    <source>
        <dbReference type="ARBA" id="ARBA00022679"/>
    </source>
</evidence>
<dbReference type="CDD" id="cd18088">
    <property type="entry name" value="Nep1-like"/>
    <property type="match status" value="1"/>
</dbReference>
<reference evidence="10 11" key="1">
    <citation type="journal article" date="2016" name="Sci. Rep.">
        <title>Metabolic traits of an uncultured archaeal lineage -MSBL1- from brine pools of the Red Sea.</title>
        <authorList>
            <person name="Mwirichia R."/>
            <person name="Alam I."/>
            <person name="Rashid M."/>
            <person name="Vinu M."/>
            <person name="Ba-Alawi W."/>
            <person name="Anthony Kamau A."/>
            <person name="Kamanda Ngugi D."/>
            <person name="Goker M."/>
            <person name="Klenk H.P."/>
            <person name="Bajic V."/>
            <person name="Stingl U."/>
        </authorList>
    </citation>
    <scope>NUCLEOTIDE SEQUENCE [LARGE SCALE GENOMIC DNA]</scope>
    <source>
        <strain evidence="10">SCGC-AAA261D19</strain>
    </source>
</reference>
<feature type="site" description="Interaction with substrate rRNA" evidence="9">
    <location>
        <position position="107"/>
    </location>
</feature>
<protein>
    <recommendedName>
        <fullName evidence="9">Ribosomal RNA small subunit methyltransferase Nep1</fullName>
        <ecNumber evidence="9">2.1.1.-</ecNumber>
    </recommendedName>
    <alternativeName>
        <fullName evidence="9">16S rRNA (pseudouridine-N1-)-methyltransferase Nep1</fullName>
    </alternativeName>
</protein>
<dbReference type="GO" id="GO:0070037">
    <property type="term" value="F:rRNA (pseudouridine) methyltransferase activity"/>
    <property type="evidence" value="ECO:0007669"/>
    <property type="project" value="UniProtKB-UniRule"/>
</dbReference>
<dbReference type="GO" id="GO:0019843">
    <property type="term" value="F:rRNA binding"/>
    <property type="evidence" value="ECO:0007669"/>
    <property type="project" value="UniProtKB-UniRule"/>
</dbReference>
<feature type="binding site" evidence="9">
    <location>
        <position position="176"/>
    </location>
    <ligand>
        <name>S-adenosyl-L-methionine</name>
        <dbReference type="ChEBI" id="CHEBI:59789"/>
    </ligand>
</feature>
<keyword evidence="6 9" id="KW-0949">S-adenosyl-L-methionine</keyword>
<feature type="binding site" evidence="9">
    <location>
        <begin position="197"/>
        <end position="202"/>
    </location>
    <ligand>
        <name>S-adenosyl-L-methionine</name>
        <dbReference type="ChEBI" id="CHEBI:59789"/>
    </ligand>
</feature>
<evidence type="ECO:0000256" key="8">
    <source>
        <dbReference type="ARBA" id="ARBA00022884"/>
    </source>
</evidence>
<comment type="catalytic activity">
    <reaction evidence="9">
        <text>a pseudouridine in rRNA + S-adenosyl-L-methionine = an N(1)-methylpseudouridine in rRNA + S-adenosyl-L-homocysteine + H(+)</text>
        <dbReference type="Rhea" id="RHEA:46696"/>
        <dbReference type="Rhea" id="RHEA-COMP:11634"/>
        <dbReference type="Rhea" id="RHEA-COMP:13933"/>
        <dbReference type="ChEBI" id="CHEBI:15378"/>
        <dbReference type="ChEBI" id="CHEBI:57856"/>
        <dbReference type="ChEBI" id="CHEBI:59789"/>
        <dbReference type="ChEBI" id="CHEBI:65314"/>
        <dbReference type="ChEBI" id="CHEBI:74890"/>
    </reaction>
</comment>
<dbReference type="InterPro" id="IPR029028">
    <property type="entry name" value="Alpha/beta_knot_MTases"/>
</dbReference>
<keyword evidence="4 9" id="KW-0489">Methyltransferase</keyword>
<dbReference type="EC" id="2.1.1.-" evidence="9"/>
<dbReference type="HAMAP" id="MF_00554">
    <property type="entry name" value="NEP1"/>
    <property type="match status" value="1"/>
</dbReference>
<keyword evidence="5 9" id="KW-0808">Transferase</keyword>
<evidence type="ECO:0000313" key="11">
    <source>
        <dbReference type="Proteomes" id="UP000070400"/>
    </source>
</evidence>
<evidence type="ECO:0000256" key="4">
    <source>
        <dbReference type="ARBA" id="ARBA00022603"/>
    </source>
</evidence>
<evidence type="ECO:0000256" key="2">
    <source>
        <dbReference type="ARBA" id="ARBA00022517"/>
    </source>
</evidence>
<dbReference type="SUPFAM" id="SSF75217">
    <property type="entry name" value="alpha/beta knot"/>
    <property type="match status" value="1"/>
</dbReference>
<comment type="caution">
    <text evidence="10">The sequence shown here is derived from an EMBL/GenBank/DDBJ whole genome shotgun (WGS) entry which is preliminary data.</text>
</comment>
<gene>
    <name evidence="9" type="primary">nep1</name>
    <name evidence="10" type="ORF">AKJ43_01335</name>
</gene>
<keyword evidence="3 9" id="KW-0698">rRNA processing</keyword>
<evidence type="ECO:0000313" key="10">
    <source>
        <dbReference type="EMBL" id="KXB02593.1"/>
    </source>
</evidence>
<dbReference type="GO" id="GO:0070475">
    <property type="term" value="P:rRNA base methylation"/>
    <property type="evidence" value="ECO:0007669"/>
    <property type="project" value="InterPro"/>
</dbReference>
<dbReference type="AlphaFoldDB" id="A0A133V820"/>
<comment type="function">
    <text evidence="9">Methyltransferase involved in ribosomal biogenesis. Specifically catalyzes the N1-methylation of the pseudouridine corresponding to position 914 in M.jannaschii 16S rRNA.</text>
</comment>
<evidence type="ECO:0000256" key="1">
    <source>
        <dbReference type="ARBA" id="ARBA00008115"/>
    </source>
</evidence>
<keyword evidence="8 9" id="KW-0694">RNA-binding</keyword>
<evidence type="ECO:0000256" key="3">
    <source>
        <dbReference type="ARBA" id="ARBA00022552"/>
    </source>
</evidence>
<dbReference type="InterPro" id="IPR023503">
    <property type="entry name" value="Ribosome_NEP1_arc"/>
</dbReference>
<keyword evidence="7 9" id="KW-0699">rRNA-binding</keyword>
<dbReference type="Pfam" id="PF03587">
    <property type="entry name" value="EMG1"/>
    <property type="match status" value="1"/>
</dbReference>
<name>A0A133V820_9EURY</name>
<comment type="subunit">
    <text evidence="9">Homodimer.</text>
</comment>
<dbReference type="InterPro" id="IPR005304">
    <property type="entry name" value="Rbsml_bgen_MeTrfase_EMG1/NEP1"/>
</dbReference>
<evidence type="ECO:0000256" key="9">
    <source>
        <dbReference type="HAMAP-Rule" id="MF_00554"/>
    </source>
</evidence>
<feature type="site" description="Stabilizes Arg-xx" evidence="9">
    <location>
        <position position="61"/>
    </location>
</feature>
<sequence length="232" mass="26437">MLYLILADSELETVTPKIASDKSVQWKARKRGRRATELILDSNRYKATRNLSEPNRRGRPDIVHVCMLAAMDSPLNREGLLRFYVHTRHDRIIEAHPKARIPRSYNRFIGMMEQLFLTGEVSQGESFLRLGKGTLDNLVKRIKPGSTITLSERGRELDREGIFQDIGGGDVCVIVGGFPRGDFRSEVEAISDRIVSIYPKPLEALTVVTHIIQFYEDELDVIKESFKVKELP</sequence>
<accession>A0A133V820</accession>
<feature type="binding site" evidence="9">
    <location>
        <position position="181"/>
    </location>
    <ligand>
        <name>S-adenosyl-L-methionine</name>
        <dbReference type="ChEBI" id="CHEBI:59789"/>
    </ligand>
</feature>
<evidence type="ECO:0000256" key="6">
    <source>
        <dbReference type="ARBA" id="ARBA00022691"/>
    </source>
</evidence>
<comment type="similarity">
    <text evidence="1 9">Belongs to the class IV-like SAM-binding methyltransferase superfamily. RNA methyltransferase NEP1 family.</text>
</comment>
<dbReference type="Proteomes" id="UP000070400">
    <property type="component" value="Unassembled WGS sequence"/>
</dbReference>
<dbReference type="PANTHER" id="PTHR12636:SF5">
    <property type="entry name" value="RIBOSOMAL RNA SMALL SUBUNIT METHYLTRANSFERASE NEP1"/>
    <property type="match status" value="1"/>
</dbReference>
<dbReference type="PANTHER" id="PTHR12636">
    <property type="entry name" value="NEP1/MRA1"/>
    <property type="match status" value="1"/>
</dbReference>
<evidence type="ECO:0000256" key="7">
    <source>
        <dbReference type="ARBA" id="ARBA00022730"/>
    </source>
</evidence>
<organism evidence="10 11">
    <name type="scientific">candidate division MSBL1 archaeon SCGC-AAA261D19</name>
    <dbReference type="NCBI Taxonomy" id="1698273"/>
    <lineage>
        <taxon>Archaea</taxon>
        <taxon>Methanobacteriati</taxon>
        <taxon>Methanobacteriota</taxon>
        <taxon>candidate division MSBL1</taxon>
    </lineage>
</organism>
<dbReference type="InterPro" id="IPR029026">
    <property type="entry name" value="tRNA_m1G_MTases_N"/>
</dbReference>
<feature type="site" description="Interaction with substrate rRNA" evidence="9">
    <location>
        <position position="100"/>
    </location>
</feature>
<dbReference type="Gene3D" id="3.40.1280.10">
    <property type="match status" value="1"/>
</dbReference>
<proteinExistence type="inferred from homology"/>
<keyword evidence="11" id="KW-1185">Reference proteome</keyword>
<feature type="site" description="Interaction with substrate rRNA" evidence="9">
    <location>
        <position position="59"/>
    </location>
</feature>
<dbReference type="EMBL" id="LHXX01000011">
    <property type="protein sequence ID" value="KXB02593.1"/>
    <property type="molecule type" value="Genomic_DNA"/>
</dbReference>